<evidence type="ECO:0000313" key="1">
    <source>
        <dbReference type="EMBL" id="GAA2621448.1"/>
    </source>
</evidence>
<accession>A0ABN3QAX6</accession>
<dbReference type="RefSeq" id="WP_344546460.1">
    <property type="nucleotide sequence ID" value="NZ_BAAATD010000010.1"/>
</dbReference>
<evidence type="ECO:0000313" key="2">
    <source>
        <dbReference type="Proteomes" id="UP001501509"/>
    </source>
</evidence>
<protein>
    <submittedName>
        <fullName evidence="1">Uncharacterized protein</fullName>
    </submittedName>
</protein>
<comment type="caution">
    <text evidence="1">The sequence shown here is derived from an EMBL/GenBank/DDBJ whole genome shotgun (WGS) entry which is preliminary data.</text>
</comment>
<dbReference type="Proteomes" id="UP001501509">
    <property type="component" value="Unassembled WGS sequence"/>
</dbReference>
<dbReference type="EMBL" id="BAAATD010000010">
    <property type="protein sequence ID" value="GAA2621448.1"/>
    <property type="molecule type" value="Genomic_DNA"/>
</dbReference>
<name>A0ABN3QAX6_9ACTN</name>
<sequence length="165" mass="18636">MDEISRRIEDTYGSLAEPNFGSVAAGLEARPYDRLAEEIGTVFKVAEDVDPDDDHGFMYSLERGGRRWVLVLSLVGPYAAFARVSNAWDTLLTRTSPDLSDEERWLVEKVSQAGLQLLTQEELERPIDLRLFNVEPGSVRVFHALFTDSPGLPWDKETLRRLGLI</sequence>
<reference evidence="1 2" key="1">
    <citation type="journal article" date="2019" name="Int. J. Syst. Evol. Microbiol.">
        <title>The Global Catalogue of Microorganisms (GCM) 10K type strain sequencing project: providing services to taxonomists for standard genome sequencing and annotation.</title>
        <authorList>
            <consortium name="The Broad Institute Genomics Platform"/>
            <consortium name="The Broad Institute Genome Sequencing Center for Infectious Disease"/>
            <person name="Wu L."/>
            <person name="Ma J."/>
        </authorList>
    </citation>
    <scope>NUCLEOTIDE SEQUENCE [LARGE SCALE GENOMIC DNA]</scope>
    <source>
        <strain evidence="1 2">JCM 6833</strain>
    </source>
</reference>
<gene>
    <name evidence="1" type="ORF">GCM10010411_66760</name>
</gene>
<organism evidence="1 2">
    <name type="scientific">Actinomadura fulvescens</name>
    <dbReference type="NCBI Taxonomy" id="46160"/>
    <lineage>
        <taxon>Bacteria</taxon>
        <taxon>Bacillati</taxon>
        <taxon>Actinomycetota</taxon>
        <taxon>Actinomycetes</taxon>
        <taxon>Streptosporangiales</taxon>
        <taxon>Thermomonosporaceae</taxon>
        <taxon>Actinomadura</taxon>
    </lineage>
</organism>
<proteinExistence type="predicted"/>
<keyword evidence="2" id="KW-1185">Reference proteome</keyword>